<evidence type="ECO:0000313" key="5">
    <source>
        <dbReference type="Proteomes" id="UP000566819"/>
    </source>
</evidence>
<protein>
    <recommendedName>
        <fullName evidence="3">Peptidase A1 domain-containing protein</fullName>
    </recommendedName>
</protein>
<dbReference type="InterPro" id="IPR033121">
    <property type="entry name" value="PEPTIDASE_A1"/>
</dbReference>
<name>A0A8H4RI79_9HELO</name>
<feature type="domain" description="Peptidase A1" evidence="3">
    <location>
        <begin position="60"/>
        <end position="381"/>
    </location>
</feature>
<dbReference type="SUPFAM" id="SSF50630">
    <property type="entry name" value="Acid proteases"/>
    <property type="match status" value="1"/>
</dbReference>
<dbReference type="PROSITE" id="PS51767">
    <property type="entry name" value="PEPTIDASE_A1"/>
    <property type="match status" value="1"/>
</dbReference>
<comment type="caution">
    <text evidence="4">The sequence shown here is derived from an EMBL/GenBank/DDBJ whole genome shotgun (WGS) entry which is preliminary data.</text>
</comment>
<dbReference type="PANTHER" id="PTHR47966">
    <property type="entry name" value="BETA-SITE APP-CLEAVING ENZYME, ISOFORM A-RELATED"/>
    <property type="match status" value="1"/>
</dbReference>
<evidence type="ECO:0000259" key="3">
    <source>
        <dbReference type="PROSITE" id="PS51767"/>
    </source>
</evidence>
<dbReference type="Pfam" id="PF00026">
    <property type="entry name" value="Asp"/>
    <property type="match status" value="1"/>
</dbReference>
<feature type="signal peptide" evidence="2">
    <location>
        <begin position="1"/>
        <end position="20"/>
    </location>
</feature>
<dbReference type="PRINTS" id="PR00792">
    <property type="entry name" value="PEPSIN"/>
</dbReference>
<keyword evidence="2" id="KW-0732">Signal</keyword>
<organism evidence="4 5">
    <name type="scientific">Cudoniella acicularis</name>
    <dbReference type="NCBI Taxonomy" id="354080"/>
    <lineage>
        <taxon>Eukaryota</taxon>
        <taxon>Fungi</taxon>
        <taxon>Dikarya</taxon>
        <taxon>Ascomycota</taxon>
        <taxon>Pezizomycotina</taxon>
        <taxon>Leotiomycetes</taxon>
        <taxon>Helotiales</taxon>
        <taxon>Tricladiaceae</taxon>
        <taxon>Cudoniella</taxon>
    </lineage>
</organism>
<dbReference type="GO" id="GO:0006508">
    <property type="term" value="P:proteolysis"/>
    <property type="evidence" value="ECO:0007669"/>
    <property type="project" value="InterPro"/>
</dbReference>
<dbReference type="EMBL" id="JAAMPI010000588">
    <property type="protein sequence ID" value="KAF4630113.1"/>
    <property type="molecule type" value="Genomic_DNA"/>
</dbReference>
<dbReference type="Proteomes" id="UP000566819">
    <property type="component" value="Unassembled WGS sequence"/>
</dbReference>
<proteinExistence type="inferred from homology"/>
<evidence type="ECO:0000313" key="4">
    <source>
        <dbReference type="EMBL" id="KAF4630113.1"/>
    </source>
</evidence>
<accession>A0A8H4RI79</accession>
<dbReference type="Gene3D" id="2.40.70.10">
    <property type="entry name" value="Acid Proteases"/>
    <property type="match status" value="2"/>
</dbReference>
<dbReference type="InterPro" id="IPR001461">
    <property type="entry name" value="Aspartic_peptidase_A1"/>
</dbReference>
<sequence length="386" mass="41864">MVSHLLLGALAIGIPYAVLGQSFSLPFRKVQTHGQTVLPPTKTHHRGVAQIGEIDEEGFWFTNFTVGASNELVMLVDTGSCDVYLNPGLYEPSKNSVNENDNFTITFETTNPDGSGTLTIDGPIYKDVVSLDNTLLSIAQMPLGVVTVPLSPPTFPNDGLVGFSGVSQSAINSSSWFQHLCEEGQLQECRFGIAYQTDDTGMQYFGYVDEERFEGPLSVSPVPSEGEWSTYMDVAYDGEVLLKDQLMWTDSGTTVMFGPLEGVQAFFDAAGIQSVLHPSTTADVPTTLDGYFSCSNPPTLGFGIPSISNASAASRDPHSPVSHMSTIFNVLPSQLVQNSTGDNCTASIHGTDEWPFWLIGQVFFQGKYIDHNHDDETMGFAELRSP</sequence>
<dbReference type="OrthoDB" id="15189at2759"/>
<reference evidence="4 5" key="1">
    <citation type="submission" date="2020-03" db="EMBL/GenBank/DDBJ databases">
        <title>Draft Genome Sequence of Cudoniella acicularis.</title>
        <authorList>
            <person name="Buettner E."/>
            <person name="Kellner H."/>
        </authorList>
    </citation>
    <scope>NUCLEOTIDE SEQUENCE [LARGE SCALE GENOMIC DNA]</scope>
    <source>
        <strain evidence="4 5">DSM 108380</strain>
    </source>
</reference>
<gene>
    <name evidence="4" type="ORF">G7Y89_g8027</name>
</gene>
<evidence type="ECO:0000256" key="1">
    <source>
        <dbReference type="ARBA" id="ARBA00007447"/>
    </source>
</evidence>
<dbReference type="PANTHER" id="PTHR47966:SF51">
    <property type="entry name" value="BETA-SITE APP-CLEAVING ENZYME, ISOFORM A-RELATED"/>
    <property type="match status" value="1"/>
</dbReference>
<feature type="chain" id="PRO_5034705797" description="Peptidase A1 domain-containing protein" evidence="2">
    <location>
        <begin position="21"/>
        <end position="386"/>
    </location>
</feature>
<dbReference type="InterPro" id="IPR021109">
    <property type="entry name" value="Peptidase_aspartic_dom_sf"/>
</dbReference>
<evidence type="ECO:0000256" key="2">
    <source>
        <dbReference type="SAM" id="SignalP"/>
    </source>
</evidence>
<comment type="similarity">
    <text evidence="1">Belongs to the peptidase A1 family.</text>
</comment>
<keyword evidence="5" id="KW-1185">Reference proteome</keyword>
<dbReference type="CDD" id="cd05471">
    <property type="entry name" value="pepsin_like"/>
    <property type="match status" value="1"/>
</dbReference>
<dbReference type="GO" id="GO:0004190">
    <property type="term" value="F:aspartic-type endopeptidase activity"/>
    <property type="evidence" value="ECO:0007669"/>
    <property type="project" value="InterPro"/>
</dbReference>
<dbReference type="InterPro" id="IPR034164">
    <property type="entry name" value="Pepsin-like_dom"/>
</dbReference>
<dbReference type="AlphaFoldDB" id="A0A8H4RI79"/>